<comment type="similarity">
    <text evidence="2">Belongs to the DODA-type extradiol aromatic ring-opening dioxygenase family.</text>
</comment>
<evidence type="ECO:0000313" key="8">
    <source>
        <dbReference type="Proteomes" id="UP000826722"/>
    </source>
</evidence>
<feature type="domain" description="Extradiol ring-cleavage dioxygenase class III enzyme subunit B" evidence="6">
    <location>
        <begin position="31"/>
        <end position="233"/>
    </location>
</feature>
<keyword evidence="4" id="KW-0862">Zinc</keyword>
<dbReference type="GO" id="GO:0008270">
    <property type="term" value="F:zinc ion binding"/>
    <property type="evidence" value="ECO:0007669"/>
    <property type="project" value="InterPro"/>
</dbReference>
<dbReference type="InterPro" id="IPR014436">
    <property type="entry name" value="Extradiol_dOase_DODA"/>
</dbReference>
<evidence type="ECO:0000259" key="6">
    <source>
        <dbReference type="Pfam" id="PF02900"/>
    </source>
</evidence>
<gene>
    <name evidence="7" type="ORF">ZMTM_25250</name>
</gene>
<dbReference type="PANTHER" id="PTHR30096">
    <property type="entry name" value="4,5-DOPA DIOXYGENASE EXTRADIOL-LIKE PROTEIN"/>
    <property type="match status" value="1"/>
</dbReference>
<dbReference type="PIRSF" id="PIRSF006157">
    <property type="entry name" value="Doxgns_DODA"/>
    <property type="match status" value="1"/>
</dbReference>
<dbReference type="Gene3D" id="3.40.830.10">
    <property type="entry name" value="LigB-like"/>
    <property type="match status" value="1"/>
</dbReference>
<sequence>MSTLYISHGAPTLAMEPGATGEMLAGLAATLPRPRAILVVSAHWDTRYPRVSAAEKPETIHDFGGFPPAMYEMQYPVDGSPELAQDVYNLLAGAGITVAQDPSRGLDHGAWVPLKLMYPLADIPVTQLSIQSHSGPLAQYKMGQAISALQDEGVMILCSGAITHNLHDFFTMQRDAPLLPYVAEFANWMAEKAASNDIDALLDYRKLAPNAARAHPHEDHLVPLFVALGAAKGTMTRYQPENTFGILAMDAYVWPGSAS</sequence>
<evidence type="ECO:0000313" key="7">
    <source>
        <dbReference type="EMBL" id="BCM26266.1"/>
    </source>
</evidence>
<dbReference type="KEGG" id="mpau:ZMTM_25250"/>
<dbReference type="EMBL" id="AP024110">
    <property type="protein sequence ID" value="BCM26266.1"/>
    <property type="molecule type" value="Genomic_DNA"/>
</dbReference>
<accession>A0A8D5GDF3</accession>
<dbReference type="Proteomes" id="UP000826722">
    <property type="component" value="Chromosome"/>
</dbReference>
<name>A0A8D5GDF3_9PROT</name>
<keyword evidence="3" id="KW-0479">Metal-binding</keyword>
<evidence type="ECO:0000256" key="2">
    <source>
        <dbReference type="ARBA" id="ARBA00007581"/>
    </source>
</evidence>
<evidence type="ECO:0000256" key="1">
    <source>
        <dbReference type="ARBA" id="ARBA00001947"/>
    </source>
</evidence>
<evidence type="ECO:0000256" key="3">
    <source>
        <dbReference type="ARBA" id="ARBA00022723"/>
    </source>
</evidence>
<dbReference type="GO" id="GO:0008198">
    <property type="term" value="F:ferrous iron binding"/>
    <property type="evidence" value="ECO:0007669"/>
    <property type="project" value="InterPro"/>
</dbReference>
<dbReference type="Pfam" id="PF02900">
    <property type="entry name" value="LigB"/>
    <property type="match status" value="1"/>
</dbReference>
<dbReference type="InterPro" id="IPR004183">
    <property type="entry name" value="Xdiol_dOase_suB"/>
</dbReference>
<dbReference type="SUPFAM" id="SSF53213">
    <property type="entry name" value="LigB-like"/>
    <property type="match status" value="1"/>
</dbReference>
<keyword evidence="8" id="KW-1185">Reference proteome</keyword>
<comment type="cofactor">
    <cofactor evidence="1">
        <name>Zn(2+)</name>
        <dbReference type="ChEBI" id="CHEBI:29105"/>
    </cofactor>
</comment>
<dbReference type="RefSeq" id="WP_221764274.1">
    <property type="nucleotide sequence ID" value="NZ_AP024110.1"/>
</dbReference>
<dbReference type="AlphaFoldDB" id="A0A8D5GDF3"/>
<reference evidence="7" key="1">
    <citation type="journal article" date="2021" name="Arch. Microbiol.">
        <title>Methyloradius palustris gen. nov., sp. nov., a methanol-oxidizing bacterium isolated from snow.</title>
        <authorList>
            <person name="Miyadera T."/>
            <person name="Kojima H."/>
            <person name="Fukui M."/>
        </authorList>
    </citation>
    <scope>NUCLEOTIDE SEQUENCE</scope>
    <source>
        <strain evidence="7">Zm11</strain>
    </source>
</reference>
<evidence type="ECO:0000256" key="4">
    <source>
        <dbReference type="ARBA" id="ARBA00022833"/>
    </source>
</evidence>
<keyword evidence="5" id="KW-0560">Oxidoreductase</keyword>
<proteinExistence type="inferred from homology"/>
<dbReference type="CDD" id="cd07363">
    <property type="entry name" value="45_DOPA_Dioxygenase"/>
    <property type="match status" value="1"/>
</dbReference>
<dbReference type="PANTHER" id="PTHR30096:SF0">
    <property type="entry name" value="4,5-DOPA DIOXYGENASE EXTRADIOL-LIKE PROTEIN"/>
    <property type="match status" value="1"/>
</dbReference>
<dbReference type="GO" id="GO:0016702">
    <property type="term" value="F:oxidoreductase activity, acting on single donors with incorporation of molecular oxygen, incorporation of two atoms of oxygen"/>
    <property type="evidence" value="ECO:0007669"/>
    <property type="project" value="UniProtKB-ARBA"/>
</dbReference>
<evidence type="ECO:0000256" key="5">
    <source>
        <dbReference type="ARBA" id="ARBA00023002"/>
    </source>
</evidence>
<protein>
    <submittedName>
        <fullName evidence="7">Dioxygenase</fullName>
    </submittedName>
</protein>
<keyword evidence="7" id="KW-0223">Dioxygenase</keyword>
<organism evidence="7 8">
    <name type="scientific">Methyloradius palustris</name>
    <dbReference type="NCBI Taxonomy" id="2778876"/>
    <lineage>
        <taxon>Bacteria</taxon>
        <taxon>Pseudomonadati</taxon>
        <taxon>Pseudomonadota</taxon>
        <taxon>Betaproteobacteria</taxon>
        <taxon>Nitrosomonadales</taxon>
        <taxon>Methylophilaceae</taxon>
        <taxon>Methyloradius</taxon>
    </lineage>
</organism>